<keyword evidence="1" id="KW-0812">Transmembrane</keyword>
<evidence type="ECO:0000256" key="1">
    <source>
        <dbReference type="SAM" id="Phobius"/>
    </source>
</evidence>
<dbReference type="InterPro" id="IPR050400">
    <property type="entry name" value="Bact_Cytoskel_RodZ"/>
</dbReference>
<reference evidence="2" key="1">
    <citation type="journal article" date="2014" name="Front. Microbiol.">
        <title>High frequency of phylogenetically diverse reductive dehalogenase-homologous genes in deep subseafloor sedimentary metagenomes.</title>
        <authorList>
            <person name="Kawai M."/>
            <person name="Futagami T."/>
            <person name="Toyoda A."/>
            <person name="Takaki Y."/>
            <person name="Nishi S."/>
            <person name="Hori S."/>
            <person name="Arai W."/>
            <person name="Tsubouchi T."/>
            <person name="Morono Y."/>
            <person name="Uchiyama I."/>
            <person name="Ito T."/>
            <person name="Fujiyama A."/>
            <person name="Inagaki F."/>
            <person name="Takami H."/>
        </authorList>
    </citation>
    <scope>NUCLEOTIDE SEQUENCE</scope>
    <source>
        <strain evidence="2">Expedition CK06-06</strain>
    </source>
</reference>
<protein>
    <recommendedName>
        <fullName evidence="3">HTH cro/C1-type domain-containing protein</fullName>
    </recommendedName>
</protein>
<dbReference type="GO" id="GO:0003677">
    <property type="term" value="F:DNA binding"/>
    <property type="evidence" value="ECO:0007669"/>
    <property type="project" value="InterPro"/>
</dbReference>
<evidence type="ECO:0008006" key="3">
    <source>
        <dbReference type="Google" id="ProtNLM"/>
    </source>
</evidence>
<keyword evidence="1" id="KW-0472">Membrane</keyword>
<dbReference type="AlphaFoldDB" id="X0Z7B9"/>
<comment type="caution">
    <text evidence="2">The sequence shown here is derived from an EMBL/GenBank/DDBJ whole genome shotgun (WGS) entry which is preliminary data.</text>
</comment>
<dbReference type="Pfam" id="PF09136">
    <property type="entry name" value="Glucodextran_B"/>
    <property type="match status" value="1"/>
</dbReference>
<dbReference type="PANTHER" id="PTHR34475">
    <property type="match status" value="1"/>
</dbReference>
<accession>X0Z7B9</accession>
<dbReference type="Gene3D" id="1.10.260.40">
    <property type="entry name" value="lambda repressor-like DNA-binding domains"/>
    <property type="match status" value="1"/>
</dbReference>
<keyword evidence="1" id="KW-1133">Transmembrane helix</keyword>
<feature type="non-terminal residue" evidence="2">
    <location>
        <position position="1"/>
    </location>
</feature>
<dbReference type="Pfam" id="PF13413">
    <property type="entry name" value="HTH_25"/>
    <property type="match status" value="1"/>
</dbReference>
<sequence length="212" mass="24095">KSKKISLATVEKATKIKKEYLAAFEKGDYKLLPEAVYIRGFLRTLANYYHLDSVKLIGKYRQETTMPKLVDIQNQEVNFRTNRLKEPIVIVTPRLISIVLGVVVGLFLIGYLWYEVSGFAVAPKLQITKPGQEEVQITSDLIKIKGQTDNSASLTINQEAIPVNQQGKFTQQVRLQSGFNILEIKAINRSGRETIKELKIIVKKKTQVNYIK</sequence>
<dbReference type="InterPro" id="IPR013783">
    <property type="entry name" value="Ig-like_fold"/>
</dbReference>
<name>X0Z7B9_9ZZZZ</name>
<evidence type="ECO:0000313" key="2">
    <source>
        <dbReference type="EMBL" id="GAG65300.1"/>
    </source>
</evidence>
<feature type="transmembrane region" description="Helical" evidence="1">
    <location>
        <begin position="95"/>
        <end position="114"/>
    </location>
</feature>
<dbReference type="InterPro" id="IPR010982">
    <property type="entry name" value="Lambda_DNA-bd_dom_sf"/>
</dbReference>
<organism evidence="2">
    <name type="scientific">marine sediment metagenome</name>
    <dbReference type="NCBI Taxonomy" id="412755"/>
    <lineage>
        <taxon>unclassified sequences</taxon>
        <taxon>metagenomes</taxon>
        <taxon>ecological metagenomes</taxon>
    </lineage>
</organism>
<proteinExistence type="predicted"/>
<gene>
    <name evidence="2" type="ORF">S01H4_12596</name>
</gene>
<dbReference type="Gene3D" id="2.60.40.10">
    <property type="entry name" value="Immunoglobulins"/>
    <property type="match status" value="1"/>
</dbReference>
<dbReference type="PANTHER" id="PTHR34475:SF1">
    <property type="entry name" value="CYTOSKELETON PROTEIN RODZ"/>
    <property type="match status" value="1"/>
</dbReference>
<dbReference type="EMBL" id="BART01005392">
    <property type="protein sequence ID" value="GAG65300.1"/>
    <property type="molecule type" value="Genomic_DNA"/>
</dbReference>